<feature type="domain" description="C2H2-type" evidence="3">
    <location>
        <begin position="280"/>
        <end position="308"/>
    </location>
</feature>
<evidence type="ECO:0000256" key="2">
    <source>
        <dbReference type="SAM" id="MobiDB-lite"/>
    </source>
</evidence>
<feature type="non-terminal residue" evidence="4">
    <location>
        <position position="1"/>
    </location>
</feature>
<feature type="compositionally biased region" description="Low complexity" evidence="2">
    <location>
        <begin position="154"/>
        <end position="169"/>
    </location>
</feature>
<dbReference type="AlphaFoldDB" id="A0A1B6F9X9"/>
<feature type="domain" description="C2H2-type" evidence="3">
    <location>
        <begin position="251"/>
        <end position="278"/>
    </location>
</feature>
<keyword evidence="1" id="KW-0862">Zinc</keyword>
<evidence type="ECO:0000313" key="4">
    <source>
        <dbReference type="EMBL" id="JAS47020.1"/>
    </source>
</evidence>
<feature type="compositionally biased region" description="Basic and acidic residues" evidence="2">
    <location>
        <begin position="171"/>
        <end position="182"/>
    </location>
</feature>
<feature type="compositionally biased region" description="Basic and acidic residues" evidence="2">
    <location>
        <begin position="10"/>
        <end position="24"/>
    </location>
</feature>
<dbReference type="PROSITE" id="PS50157">
    <property type="entry name" value="ZINC_FINGER_C2H2_2"/>
    <property type="match status" value="2"/>
</dbReference>
<evidence type="ECO:0000259" key="3">
    <source>
        <dbReference type="PROSITE" id="PS50157"/>
    </source>
</evidence>
<dbReference type="Pfam" id="PF13912">
    <property type="entry name" value="zf-C2H2_6"/>
    <property type="match status" value="1"/>
</dbReference>
<dbReference type="Pfam" id="PF00096">
    <property type="entry name" value="zf-C2H2"/>
    <property type="match status" value="1"/>
</dbReference>
<keyword evidence="1" id="KW-0863">Zinc-finger</keyword>
<dbReference type="PROSITE" id="PS00028">
    <property type="entry name" value="ZINC_FINGER_C2H2_1"/>
    <property type="match status" value="1"/>
</dbReference>
<evidence type="ECO:0000256" key="1">
    <source>
        <dbReference type="PROSITE-ProRule" id="PRU00042"/>
    </source>
</evidence>
<protein>
    <recommendedName>
        <fullName evidence="3">C2H2-type domain-containing protein</fullName>
    </recommendedName>
</protein>
<accession>A0A1B6F9X9</accession>
<dbReference type="EMBL" id="GECZ01022749">
    <property type="protein sequence ID" value="JAS47020.1"/>
    <property type="molecule type" value="Transcribed_RNA"/>
</dbReference>
<dbReference type="InterPro" id="IPR036236">
    <property type="entry name" value="Znf_C2H2_sf"/>
</dbReference>
<dbReference type="SMART" id="SM00355">
    <property type="entry name" value="ZnF_C2H2"/>
    <property type="match status" value="2"/>
</dbReference>
<dbReference type="Gene3D" id="3.30.160.60">
    <property type="entry name" value="Classic Zinc Finger"/>
    <property type="match status" value="1"/>
</dbReference>
<feature type="compositionally biased region" description="Basic and acidic residues" evidence="2">
    <location>
        <begin position="105"/>
        <end position="116"/>
    </location>
</feature>
<sequence length="326" mass="37333">VFMAAQEAVSAHRDSQGPTEKEMTDVSGEPNVEKRILSCSPDNFLGFEHVDVKPTKRLTDLASSLELPIRVLQPRSSKSRASKVWQRPSRSFVDCAIKEEPVDNPVETRKSGEKSIVDITPNKQKEKDTPRKAKMQARKIMSSLSNEELEEEIVNGSSPSKTKPKSFTMSKRKESQGKKDSIHPLNNAIKDEPTDEIQRNVNTKYVKKSLMQSSVNSQSSTSISSNQEQVVEGMKKIRKRRVIKTRNKTGFKCDQCGRVYKYLRGMRQHKKLECNIPPQFPCPYCPSSFRYRQNIREHVRNFHEQAFPKWYATHYVAPLLMGERSS</sequence>
<feature type="region of interest" description="Disordered" evidence="2">
    <location>
        <begin position="105"/>
        <end position="188"/>
    </location>
</feature>
<feature type="region of interest" description="Disordered" evidence="2">
    <location>
        <begin position="1"/>
        <end position="31"/>
    </location>
</feature>
<proteinExistence type="predicted"/>
<organism evidence="4">
    <name type="scientific">Cuerna arida</name>
    <dbReference type="NCBI Taxonomy" id="1464854"/>
    <lineage>
        <taxon>Eukaryota</taxon>
        <taxon>Metazoa</taxon>
        <taxon>Ecdysozoa</taxon>
        <taxon>Arthropoda</taxon>
        <taxon>Hexapoda</taxon>
        <taxon>Insecta</taxon>
        <taxon>Pterygota</taxon>
        <taxon>Neoptera</taxon>
        <taxon>Paraneoptera</taxon>
        <taxon>Hemiptera</taxon>
        <taxon>Auchenorrhyncha</taxon>
        <taxon>Membracoidea</taxon>
        <taxon>Cicadellidae</taxon>
        <taxon>Cicadellinae</taxon>
        <taxon>Proconiini</taxon>
        <taxon>Cuerna</taxon>
    </lineage>
</organism>
<dbReference type="InterPro" id="IPR013087">
    <property type="entry name" value="Znf_C2H2_type"/>
</dbReference>
<name>A0A1B6F9X9_9HEMI</name>
<gene>
    <name evidence="4" type="ORF">g.7616</name>
</gene>
<keyword evidence="1" id="KW-0479">Metal-binding</keyword>
<dbReference type="SUPFAM" id="SSF57667">
    <property type="entry name" value="beta-beta-alpha zinc fingers"/>
    <property type="match status" value="1"/>
</dbReference>
<reference evidence="4" key="1">
    <citation type="submission" date="2015-11" db="EMBL/GenBank/DDBJ databases">
        <title>De novo transcriptome assembly of four potential Pierce s Disease insect vectors from Arizona vineyards.</title>
        <authorList>
            <person name="Tassone E.E."/>
        </authorList>
    </citation>
    <scope>NUCLEOTIDE SEQUENCE</scope>
</reference>
<dbReference type="GO" id="GO:0008270">
    <property type="term" value="F:zinc ion binding"/>
    <property type="evidence" value="ECO:0007669"/>
    <property type="project" value="UniProtKB-KW"/>
</dbReference>